<dbReference type="RefSeq" id="XP_009536095.1">
    <property type="nucleotide sequence ID" value="XM_009537800.1"/>
</dbReference>
<feature type="region of interest" description="Disordered" evidence="1">
    <location>
        <begin position="140"/>
        <end position="160"/>
    </location>
</feature>
<feature type="compositionally biased region" description="Polar residues" evidence="1">
    <location>
        <begin position="92"/>
        <end position="104"/>
    </location>
</feature>
<proteinExistence type="predicted"/>
<name>G5A7P7_PHYSP</name>
<keyword evidence="3" id="KW-1185">Reference proteome</keyword>
<dbReference type="EMBL" id="JH159161">
    <property type="protein sequence ID" value="EGZ07923.1"/>
    <property type="molecule type" value="Genomic_DNA"/>
</dbReference>
<dbReference type="AlphaFoldDB" id="G5A7P7"/>
<sequence>MSMGQLIPASLTSFRNSHWSGNDQGIMRLLHLVLAFAVSLAVISNGIAVTTAKSIQDPDPSHQVLTRELSVDDATAKEEERGKRGGGGGGRPTSTGGQIHGTHTSIGLMYPNELSRRKYKKKCNRFTNWWKRLFDKSVKKCPKKGEGDEEEETLTRRLRA</sequence>
<evidence type="ECO:0000313" key="3">
    <source>
        <dbReference type="Proteomes" id="UP000002640"/>
    </source>
</evidence>
<organism evidence="2 3">
    <name type="scientific">Phytophthora sojae (strain P6497)</name>
    <name type="common">Soybean stem and root rot agent</name>
    <name type="synonym">Phytophthora megasperma f. sp. glycines</name>
    <dbReference type="NCBI Taxonomy" id="1094619"/>
    <lineage>
        <taxon>Eukaryota</taxon>
        <taxon>Sar</taxon>
        <taxon>Stramenopiles</taxon>
        <taxon>Oomycota</taxon>
        <taxon>Peronosporomycetes</taxon>
        <taxon>Peronosporales</taxon>
        <taxon>Peronosporaceae</taxon>
        <taxon>Phytophthora</taxon>
    </lineage>
</organism>
<dbReference type="OMA" id="TGGGHMY"/>
<dbReference type="Proteomes" id="UP000002640">
    <property type="component" value="Unassembled WGS sequence"/>
</dbReference>
<dbReference type="KEGG" id="psoj:PHYSODRAFT_355973"/>
<protein>
    <submittedName>
        <fullName evidence="2">Uncharacterized protein</fullName>
    </submittedName>
</protein>
<gene>
    <name evidence="2" type="ORF">PHYSODRAFT_355973</name>
</gene>
<feature type="region of interest" description="Disordered" evidence="1">
    <location>
        <begin position="55"/>
        <end position="104"/>
    </location>
</feature>
<evidence type="ECO:0000313" key="2">
    <source>
        <dbReference type="EMBL" id="EGZ07923.1"/>
    </source>
</evidence>
<feature type="compositionally biased region" description="Basic and acidic residues" evidence="1">
    <location>
        <begin position="74"/>
        <end position="83"/>
    </location>
</feature>
<accession>G5A7P7</accession>
<dbReference type="InParanoid" id="G5A7P7"/>
<dbReference type="GeneID" id="20649908"/>
<reference evidence="2 3" key="1">
    <citation type="journal article" date="2006" name="Science">
        <title>Phytophthora genome sequences uncover evolutionary origins and mechanisms of pathogenesis.</title>
        <authorList>
            <person name="Tyler B.M."/>
            <person name="Tripathy S."/>
            <person name="Zhang X."/>
            <person name="Dehal P."/>
            <person name="Jiang R.H."/>
            <person name="Aerts A."/>
            <person name="Arredondo F.D."/>
            <person name="Baxter L."/>
            <person name="Bensasson D."/>
            <person name="Beynon J.L."/>
            <person name="Chapman J."/>
            <person name="Damasceno C.M."/>
            <person name="Dorrance A.E."/>
            <person name="Dou D."/>
            <person name="Dickerman A.W."/>
            <person name="Dubchak I.L."/>
            <person name="Garbelotto M."/>
            <person name="Gijzen M."/>
            <person name="Gordon S.G."/>
            <person name="Govers F."/>
            <person name="Grunwald N.J."/>
            <person name="Huang W."/>
            <person name="Ivors K.L."/>
            <person name="Jones R.W."/>
            <person name="Kamoun S."/>
            <person name="Krampis K."/>
            <person name="Lamour K.H."/>
            <person name="Lee M.K."/>
            <person name="McDonald W.H."/>
            <person name="Medina M."/>
            <person name="Meijer H.J."/>
            <person name="Nordberg E.K."/>
            <person name="Maclean D.J."/>
            <person name="Ospina-Giraldo M.D."/>
            <person name="Morris P.F."/>
            <person name="Phuntumart V."/>
            <person name="Putnam N.H."/>
            <person name="Rash S."/>
            <person name="Rose J.K."/>
            <person name="Sakihama Y."/>
            <person name="Salamov A.A."/>
            <person name="Savidor A."/>
            <person name="Scheuring C.F."/>
            <person name="Smith B.M."/>
            <person name="Sobral B.W."/>
            <person name="Terry A."/>
            <person name="Torto-Alalibo T.A."/>
            <person name="Win J."/>
            <person name="Xu Z."/>
            <person name="Zhang H."/>
            <person name="Grigoriev I.V."/>
            <person name="Rokhsar D.S."/>
            <person name="Boore J.L."/>
        </authorList>
    </citation>
    <scope>NUCLEOTIDE SEQUENCE [LARGE SCALE GENOMIC DNA]</scope>
    <source>
        <strain evidence="2 3">P6497</strain>
    </source>
</reference>
<evidence type="ECO:0000256" key="1">
    <source>
        <dbReference type="SAM" id="MobiDB-lite"/>
    </source>
</evidence>